<feature type="transmembrane region" description="Helical" evidence="1">
    <location>
        <begin position="37"/>
        <end position="55"/>
    </location>
</feature>
<dbReference type="OrthoDB" id="350973at2157"/>
<keyword evidence="3" id="KW-1185">Reference proteome</keyword>
<feature type="transmembrane region" description="Helical" evidence="1">
    <location>
        <begin position="112"/>
        <end position="132"/>
    </location>
</feature>
<dbReference type="GeneID" id="42365476"/>
<proteinExistence type="predicted"/>
<organism evidence="2 3">
    <name type="scientific">Candidatus Nanohalobium constans</name>
    <dbReference type="NCBI Taxonomy" id="2565781"/>
    <lineage>
        <taxon>Archaea</taxon>
        <taxon>Candidatus Nanohalarchaeota</taxon>
        <taxon>Candidatus Nanohalobia</taxon>
        <taxon>Candidatus Nanohalobiales</taxon>
        <taxon>Candidatus Nanohalobiaceae</taxon>
        <taxon>Candidatus Nanohalobium</taxon>
    </lineage>
</organism>
<evidence type="ECO:0000313" key="2">
    <source>
        <dbReference type="EMBL" id="QGA80948.1"/>
    </source>
</evidence>
<protein>
    <submittedName>
        <fullName evidence="2">Uncharacterized protein</fullName>
    </submittedName>
</protein>
<dbReference type="Proteomes" id="UP000377803">
    <property type="component" value="Chromosome"/>
</dbReference>
<dbReference type="RefSeq" id="WP_153550697.1">
    <property type="nucleotide sequence ID" value="NZ_CP040089.1"/>
</dbReference>
<gene>
    <name evidence="2" type="ORF">LC1Nh_1077</name>
</gene>
<dbReference type="KEGG" id="ncon:LC1Nh_1077"/>
<evidence type="ECO:0000313" key="3">
    <source>
        <dbReference type="Proteomes" id="UP000377803"/>
    </source>
</evidence>
<sequence>MTKQRKRAFLRYTAFTALILIASFSLALTAVRARIASYSYLFFTTLVVWTAYLSAHKVETGRFIDGKDTQNQKGNKLGLKNRKEAVGLVAGGLILVLGMIIGVPAVASENLVTTFLASSIFFSGYIVAHYSATKELL</sequence>
<feature type="transmembrane region" description="Helical" evidence="1">
    <location>
        <begin position="12"/>
        <end position="31"/>
    </location>
</feature>
<dbReference type="EMBL" id="CP040089">
    <property type="protein sequence ID" value="QGA80948.1"/>
    <property type="molecule type" value="Genomic_DNA"/>
</dbReference>
<reference evidence="3" key="1">
    <citation type="submission" date="2019-05" db="EMBL/GenBank/DDBJ databases">
        <title>Candidatus Nanohalobium constans, a novel model system to study the DPANN nano-sized archaea: genomic and physiological characterization of a nanoarchaeon co-cultured with its chitinotrophic host.</title>
        <authorList>
            <person name="La Cono V."/>
            <person name="Arcadi E."/>
            <person name="Crisafi F."/>
            <person name="Denaro R."/>
            <person name="La Spada G."/>
            <person name="Messina E."/>
            <person name="Smedile F."/>
            <person name="Toshchakov S.V."/>
            <person name="Shevchenko M.A."/>
            <person name="Golyshin P.N."/>
            <person name="Golyshina O.V."/>
            <person name="Ferrer M."/>
            <person name="Rohde M."/>
            <person name="Mushegian A."/>
            <person name="Sorokin D.Y."/>
            <person name="Giuliano L."/>
            <person name="Yakimov M.M."/>
        </authorList>
    </citation>
    <scope>NUCLEOTIDE SEQUENCE [LARGE SCALE GENOMIC DNA]</scope>
    <source>
        <strain evidence="3">LC1Nh</strain>
    </source>
</reference>
<accession>A0A5Q0UH37</accession>
<keyword evidence="1" id="KW-1133">Transmembrane helix</keyword>
<dbReference type="AlphaFoldDB" id="A0A5Q0UH37"/>
<feature type="transmembrane region" description="Helical" evidence="1">
    <location>
        <begin position="85"/>
        <end position="106"/>
    </location>
</feature>
<evidence type="ECO:0000256" key="1">
    <source>
        <dbReference type="SAM" id="Phobius"/>
    </source>
</evidence>
<name>A0A5Q0UH37_9ARCH</name>
<keyword evidence="1" id="KW-0472">Membrane</keyword>
<keyword evidence="1" id="KW-0812">Transmembrane</keyword>